<dbReference type="EMBL" id="JBHSAX010000005">
    <property type="protein sequence ID" value="MFC3961623.1"/>
    <property type="molecule type" value="Genomic_DNA"/>
</dbReference>
<keyword evidence="2" id="KW-1185">Reference proteome</keyword>
<gene>
    <name evidence="1" type="ORF">ACFO0B_06445</name>
</gene>
<dbReference type="RefSeq" id="WP_378611365.1">
    <property type="nucleotide sequence ID" value="NZ_JBHSAX010000005.1"/>
</dbReference>
<proteinExistence type="predicted"/>
<evidence type="ECO:0000313" key="1">
    <source>
        <dbReference type="EMBL" id="MFC3961623.1"/>
    </source>
</evidence>
<comment type="caution">
    <text evidence="1">The sequence shown here is derived from an EMBL/GenBank/DDBJ whole genome shotgun (WGS) entry which is preliminary data.</text>
</comment>
<sequence>MIPPIEIKINLGTDVDGALSALGCAESPAVRHSVWFAESRADGQDGALALLGSGIVIRLRSGDLDDVTVKLRPCRRSQLMGRWGRPFTDTEVEYRVEDDWCGQRRALTASVLGVRPPGSLAEVARSGVEVTAALNSAQRQFLVTCTRPGVALDHLEPVGPIAATRWTGVRLGHLDLDVERWTAGGMDLLELALRIAPIEGETPLELITRAAHEQRGFEAEVRRAGFPVLRGRTKTQRMLSALVRRPIER</sequence>
<reference evidence="2" key="1">
    <citation type="journal article" date="2019" name="Int. J. Syst. Evol. Microbiol.">
        <title>The Global Catalogue of Microorganisms (GCM) 10K type strain sequencing project: providing services to taxonomists for standard genome sequencing and annotation.</title>
        <authorList>
            <consortium name="The Broad Institute Genomics Platform"/>
            <consortium name="The Broad Institute Genome Sequencing Center for Infectious Disease"/>
            <person name="Wu L."/>
            <person name="Ma J."/>
        </authorList>
    </citation>
    <scope>NUCLEOTIDE SEQUENCE [LARGE SCALE GENOMIC DNA]</scope>
    <source>
        <strain evidence="2">CGMCC 4.7330</strain>
    </source>
</reference>
<name>A0ABV8DP44_9NOCA</name>
<evidence type="ECO:0000313" key="2">
    <source>
        <dbReference type="Proteomes" id="UP001595696"/>
    </source>
</evidence>
<evidence type="ECO:0008006" key="3">
    <source>
        <dbReference type="Google" id="ProtNLM"/>
    </source>
</evidence>
<dbReference type="Proteomes" id="UP001595696">
    <property type="component" value="Unassembled WGS sequence"/>
</dbReference>
<organism evidence="1 2">
    <name type="scientific">Nocardia jiangsuensis</name>
    <dbReference type="NCBI Taxonomy" id="1691563"/>
    <lineage>
        <taxon>Bacteria</taxon>
        <taxon>Bacillati</taxon>
        <taxon>Actinomycetota</taxon>
        <taxon>Actinomycetes</taxon>
        <taxon>Mycobacteriales</taxon>
        <taxon>Nocardiaceae</taxon>
        <taxon>Nocardia</taxon>
    </lineage>
</organism>
<accession>A0ABV8DP44</accession>
<protein>
    <recommendedName>
        <fullName evidence="3">CYTH domain-containing protein</fullName>
    </recommendedName>
</protein>